<dbReference type="Gene3D" id="3.40.50.300">
    <property type="entry name" value="P-loop containing nucleotide triphosphate hydrolases"/>
    <property type="match status" value="1"/>
</dbReference>
<feature type="domain" description="Mop" evidence="11">
    <location>
        <begin position="293"/>
        <end position="360"/>
    </location>
</feature>
<dbReference type="GO" id="GO:0015098">
    <property type="term" value="F:molybdate ion transmembrane transporter activity"/>
    <property type="evidence" value="ECO:0007669"/>
    <property type="project" value="InterPro"/>
</dbReference>
<dbReference type="PANTHER" id="PTHR43514:SF10">
    <property type="entry name" value="MOLYBDENUM IMPORT ATP-BINDING PROTEIN MODC 2"/>
    <property type="match status" value="1"/>
</dbReference>
<dbReference type="InterPro" id="IPR050334">
    <property type="entry name" value="Molybdenum_import_ModC"/>
</dbReference>
<sequence>MIELDVAFRLDRGNFTLDAAFTAPGIGITALFGRSGCGKTSILRCVAGLERASGHCRLDGETWQDDAEDIFLETHRRPIGYVFQEASLFSHLSVRRNLQYGMRRVPATERQIDFDEVVDLLGIRAHLDRNPSGLSGGERQRVSIARALLTSPRLLLMDEPLSALDHTSKQDILPYLERLHDNLRIPVLYVSHSPDEVARLADRIVLMREGQVQAVGPAIEILSRLDLPLAQDTEASALVEGHVRDHDDAYELSRIEIPGGTLTMGRLDRASGDRVRLRIHARDVSIAVGEPERSSILNVLPARVLEMHEIDRSHLLVKLCTAGEPHPPLLARITRYSRDRLKLEPGQEVFAQVKAVALMD</sequence>
<dbReference type="PROSITE" id="PS50893">
    <property type="entry name" value="ABC_TRANSPORTER_2"/>
    <property type="match status" value="1"/>
</dbReference>
<keyword evidence="2" id="KW-1003">Cell membrane</keyword>
<dbReference type="Pfam" id="PF03459">
    <property type="entry name" value="TOBE"/>
    <property type="match status" value="1"/>
</dbReference>
<evidence type="ECO:0000256" key="4">
    <source>
        <dbReference type="ARBA" id="ARBA00022519"/>
    </source>
</evidence>
<dbReference type="InterPro" id="IPR008995">
    <property type="entry name" value="Mo/tungstate-bd_C_term_dom"/>
</dbReference>
<comment type="caution">
    <text evidence="12">The sequence shown here is derived from an EMBL/GenBank/DDBJ whole genome shotgun (WGS) entry which is preliminary data.</text>
</comment>
<keyword evidence="8" id="KW-0472">Membrane</keyword>
<dbReference type="GO" id="GO:0016020">
    <property type="term" value="C:membrane"/>
    <property type="evidence" value="ECO:0007669"/>
    <property type="project" value="InterPro"/>
</dbReference>
<evidence type="ECO:0000259" key="10">
    <source>
        <dbReference type="PROSITE" id="PS50893"/>
    </source>
</evidence>
<dbReference type="PANTHER" id="PTHR43514">
    <property type="entry name" value="ABC TRANSPORTER I FAMILY MEMBER 10"/>
    <property type="match status" value="1"/>
</dbReference>
<dbReference type="SUPFAM" id="SSF52540">
    <property type="entry name" value="P-loop containing nucleoside triphosphate hydrolases"/>
    <property type="match status" value="1"/>
</dbReference>
<dbReference type="GO" id="GO:0140359">
    <property type="term" value="F:ABC-type transporter activity"/>
    <property type="evidence" value="ECO:0007669"/>
    <property type="project" value="InterPro"/>
</dbReference>
<dbReference type="InterPro" id="IPR005116">
    <property type="entry name" value="Transp-assoc_OB_typ1"/>
</dbReference>
<dbReference type="InterPro" id="IPR027417">
    <property type="entry name" value="P-loop_NTPase"/>
</dbReference>
<accession>W9VAD0</accession>
<feature type="domain" description="ABC transporter" evidence="10">
    <location>
        <begin position="1"/>
        <end position="234"/>
    </location>
</feature>
<evidence type="ECO:0000256" key="2">
    <source>
        <dbReference type="ARBA" id="ARBA00022475"/>
    </source>
</evidence>
<name>W9VAD0_9GAMM</name>
<evidence type="ECO:0000259" key="11">
    <source>
        <dbReference type="PROSITE" id="PS51866"/>
    </source>
</evidence>
<dbReference type="Gene3D" id="2.40.50.100">
    <property type="match status" value="1"/>
</dbReference>
<evidence type="ECO:0000313" key="13">
    <source>
        <dbReference type="Proteomes" id="UP000019460"/>
    </source>
</evidence>
<evidence type="ECO:0000256" key="5">
    <source>
        <dbReference type="ARBA" id="ARBA00022741"/>
    </source>
</evidence>
<protein>
    <submittedName>
        <fullName evidence="12">Molybdenum transport ATP-binding protein ModC</fullName>
    </submittedName>
</protein>
<dbReference type="InterPro" id="IPR003439">
    <property type="entry name" value="ABC_transporter-like_ATP-bd"/>
</dbReference>
<dbReference type="InterPro" id="IPR011868">
    <property type="entry name" value="ModC_ABC_ATP-bd"/>
</dbReference>
<reference evidence="12 13" key="1">
    <citation type="submission" date="2012-11" db="EMBL/GenBank/DDBJ databases">
        <title>Genome assembly of Thiorhodococcus sp. AK35.</title>
        <authorList>
            <person name="Nupur N."/>
            <person name="Khatri I."/>
            <person name="Subramanian S."/>
            <person name="Pinnaka A."/>
        </authorList>
    </citation>
    <scope>NUCLEOTIDE SEQUENCE [LARGE SCALE GENOMIC DNA]</scope>
    <source>
        <strain evidence="12 13">AK35</strain>
    </source>
</reference>
<evidence type="ECO:0000256" key="9">
    <source>
        <dbReference type="PROSITE-ProRule" id="PRU01213"/>
    </source>
</evidence>
<keyword evidence="6 12" id="KW-0067">ATP-binding</keyword>
<dbReference type="STRING" id="1249627.D779_4126"/>
<evidence type="ECO:0000256" key="3">
    <source>
        <dbReference type="ARBA" id="ARBA00022505"/>
    </source>
</evidence>
<evidence type="ECO:0000256" key="7">
    <source>
        <dbReference type="ARBA" id="ARBA00022967"/>
    </source>
</evidence>
<dbReference type="PROSITE" id="PS51866">
    <property type="entry name" value="MOP"/>
    <property type="match status" value="1"/>
</dbReference>
<dbReference type="RefSeq" id="WP_043749269.1">
    <property type="nucleotide sequence ID" value="NZ_AONC01000009.1"/>
</dbReference>
<dbReference type="EMBL" id="AONC01000009">
    <property type="protein sequence ID" value="EXJ16573.1"/>
    <property type="molecule type" value="Genomic_DNA"/>
</dbReference>
<keyword evidence="5" id="KW-0547">Nucleotide-binding</keyword>
<gene>
    <name evidence="12" type="ORF">D779_4126</name>
</gene>
<dbReference type="InterPro" id="IPR017871">
    <property type="entry name" value="ABC_transporter-like_CS"/>
</dbReference>
<dbReference type="AlphaFoldDB" id="W9VAD0"/>
<keyword evidence="7" id="KW-1278">Translocase</keyword>
<keyword evidence="3 9" id="KW-0500">Molybdenum</keyword>
<proteinExistence type="predicted"/>
<dbReference type="PATRIC" id="fig|1249627.3.peg.632"/>
<keyword evidence="13" id="KW-1185">Reference proteome</keyword>
<dbReference type="SUPFAM" id="SSF50331">
    <property type="entry name" value="MOP-like"/>
    <property type="match status" value="1"/>
</dbReference>
<dbReference type="GO" id="GO:0016887">
    <property type="term" value="F:ATP hydrolysis activity"/>
    <property type="evidence" value="ECO:0007669"/>
    <property type="project" value="InterPro"/>
</dbReference>
<dbReference type="SMART" id="SM00382">
    <property type="entry name" value="AAA"/>
    <property type="match status" value="1"/>
</dbReference>
<evidence type="ECO:0000256" key="6">
    <source>
        <dbReference type="ARBA" id="ARBA00022840"/>
    </source>
</evidence>
<dbReference type="InterPro" id="IPR003593">
    <property type="entry name" value="AAA+_ATPase"/>
</dbReference>
<dbReference type="eggNOG" id="COG4148">
    <property type="taxonomic scope" value="Bacteria"/>
</dbReference>
<evidence type="ECO:0000256" key="1">
    <source>
        <dbReference type="ARBA" id="ARBA00022448"/>
    </source>
</evidence>
<dbReference type="Proteomes" id="UP000019460">
    <property type="component" value="Unassembled WGS sequence"/>
</dbReference>
<keyword evidence="1" id="KW-0813">Transport</keyword>
<evidence type="ECO:0000256" key="8">
    <source>
        <dbReference type="ARBA" id="ARBA00023136"/>
    </source>
</evidence>
<dbReference type="GO" id="GO:0005524">
    <property type="term" value="F:ATP binding"/>
    <property type="evidence" value="ECO:0007669"/>
    <property type="project" value="UniProtKB-KW"/>
</dbReference>
<dbReference type="NCBIfam" id="TIGR02142">
    <property type="entry name" value="modC_ABC"/>
    <property type="match status" value="1"/>
</dbReference>
<dbReference type="InterPro" id="IPR004606">
    <property type="entry name" value="Mop_domain"/>
</dbReference>
<keyword evidence="4" id="KW-0997">Cell inner membrane</keyword>
<dbReference type="OrthoDB" id="9802264at2"/>
<organism evidence="12 13">
    <name type="scientific">Imhoffiella purpurea</name>
    <dbReference type="NCBI Taxonomy" id="1249627"/>
    <lineage>
        <taxon>Bacteria</taxon>
        <taxon>Pseudomonadati</taxon>
        <taxon>Pseudomonadota</taxon>
        <taxon>Gammaproteobacteria</taxon>
        <taxon>Chromatiales</taxon>
        <taxon>Chromatiaceae</taxon>
        <taxon>Imhoffiella</taxon>
    </lineage>
</organism>
<evidence type="ECO:0000313" key="12">
    <source>
        <dbReference type="EMBL" id="EXJ16573.1"/>
    </source>
</evidence>
<dbReference type="Pfam" id="PF00005">
    <property type="entry name" value="ABC_tran"/>
    <property type="match status" value="1"/>
</dbReference>
<dbReference type="PROSITE" id="PS00211">
    <property type="entry name" value="ABC_TRANSPORTER_1"/>
    <property type="match status" value="1"/>
</dbReference>